<sequence length="156" mass="18114">IVVNASSWKTAQRDLKHDSRPILRFLNQKPVNHNTVYAWSTKKDKCQVSSSRKTTQRDLKHDSRPILRFLNEKKDKCQASADKYGSFEDNCEDREKWNISILCYDDLRAEEHFSVFVISSCDSIRFSRLRVARTRNLADSSRAQAYTLLYPGPLGN</sequence>
<feature type="non-terminal residue" evidence="1">
    <location>
        <position position="1"/>
    </location>
</feature>
<keyword evidence="2" id="KW-1185">Reference proteome</keyword>
<protein>
    <submittedName>
        <fullName evidence="1">Uncharacterized protein</fullName>
    </submittedName>
</protein>
<proteinExistence type="predicted"/>
<organism evidence="1 2">
    <name type="scientific">Brassica rapa subsp. trilocularis</name>
    <dbReference type="NCBI Taxonomy" id="1813537"/>
    <lineage>
        <taxon>Eukaryota</taxon>
        <taxon>Viridiplantae</taxon>
        <taxon>Streptophyta</taxon>
        <taxon>Embryophyta</taxon>
        <taxon>Tracheophyta</taxon>
        <taxon>Spermatophyta</taxon>
        <taxon>Magnoliopsida</taxon>
        <taxon>eudicotyledons</taxon>
        <taxon>Gunneridae</taxon>
        <taxon>Pentapetalae</taxon>
        <taxon>rosids</taxon>
        <taxon>malvids</taxon>
        <taxon>Brassicales</taxon>
        <taxon>Brassicaceae</taxon>
        <taxon>Brassiceae</taxon>
        <taxon>Brassica</taxon>
    </lineage>
</organism>
<dbReference type="EMBL" id="JADBGQ010000010">
    <property type="protein sequence ID" value="KAG5375516.1"/>
    <property type="molecule type" value="Genomic_DNA"/>
</dbReference>
<comment type="caution">
    <text evidence="1">The sequence shown here is derived from an EMBL/GenBank/DDBJ whole genome shotgun (WGS) entry which is preliminary data.</text>
</comment>
<evidence type="ECO:0000313" key="2">
    <source>
        <dbReference type="Proteomes" id="UP000823674"/>
    </source>
</evidence>
<gene>
    <name evidence="1" type="primary">A10g503060.1_BraROA</name>
    <name evidence="1" type="ORF">IGI04_040112</name>
</gene>
<dbReference type="Proteomes" id="UP000823674">
    <property type="component" value="Chromosome A10"/>
</dbReference>
<accession>A0ABQ7KR21</accession>
<reference evidence="1 2" key="1">
    <citation type="submission" date="2021-03" db="EMBL/GenBank/DDBJ databases">
        <authorList>
            <person name="King G.J."/>
            <person name="Bancroft I."/>
            <person name="Baten A."/>
            <person name="Bloomfield J."/>
            <person name="Borpatragohain P."/>
            <person name="He Z."/>
            <person name="Irish N."/>
            <person name="Irwin J."/>
            <person name="Liu K."/>
            <person name="Mauleon R.P."/>
            <person name="Moore J."/>
            <person name="Morris R."/>
            <person name="Ostergaard L."/>
            <person name="Wang B."/>
            <person name="Wells R."/>
        </authorList>
    </citation>
    <scope>NUCLEOTIDE SEQUENCE [LARGE SCALE GENOMIC DNA]</scope>
    <source>
        <strain evidence="1">R-o-18</strain>
        <tissue evidence="1">Leaf</tissue>
    </source>
</reference>
<evidence type="ECO:0000313" key="1">
    <source>
        <dbReference type="EMBL" id="KAG5375516.1"/>
    </source>
</evidence>
<name>A0ABQ7KR21_BRACM</name>